<comment type="caution">
    <text evidence="4">The sequence shown here is derived from an EMBL/GenBank/DDBJ whole genome shotgun (WGS) entry which is preliminary data.</text>
</comment>
<name>A0A6A4AC57_9STRA</name>
<evidence type="ECO:0000313" key="7">
    <source>
        <dbReference type="Proteomes" id="UP000460718"/>
    </source>
</evidence>
<proteinExistence type="predicted"/>
<evidence type="ECO:0000313" key="8">
    <source>
        <dbReference type="Proteomes" id="UP000476176"/>
    </source>
</evidence>
<accession>A0A6A4AC57</accession>
<dbReference type="EMBL" id="QXGD01000101">
    <property type="protein sequence ID" value="KAE9253023.1"/>
    <property type="molecule type" value="Genomic_DNA"/>
</dbReference>
<dbReference type="OrthoDB" id="111983at2759"/>
<evidence type="ECO:0000313" key="5">
    <source>
        <dbReference type="Proteomes" id="UP000433483"/>
    </source>
</evidence>
<evidence type="ECO:0000313" key="6">
    <source>
        <dbReference type="Proteomes" id="UP000440367"/>
    </source>
</evidence>
<dbReference type="Proteomes" id="UP000460718">
    <property type="component" value="Unassembled WGS sequence"/>
</dbReference>
<sequence length="64" mass="7430">MVSIDFRVNLGAFTISEKLIGFTYILKQVRVEPQTCNYDVNKAKRKTFAQELRKHMSAGNFIVY</sequence>
<keyword evidence="5" id="KW-1185">Reference proteome</keyword>
<dbReference type="EMBL" id="QXFW01000054">
    <property type="protein sequence ID" value="KAE9027780.1"/>
    <property type="molecule type" value="Genomic_DNA"/>
</dbReference>
<evidence type="ECO:0000313" key="2">
    <source>
        <dbReference type="EMBL" id="KAE9232762.1"/>
    </source>
</evidence>
<dbReference type="EMBL" id="QXGB01000071">
    <property type="protein sequence ID" value="KAE9232762.1"/>
    <property type="molecule type" value="Genomic_DNA"/>
</dbReference>
<reference evidence="5 6" key="1">
    <citation type="submission" date="2018-08" db="EMBL/GenBank/DDBJ databases">
        <title>Genomic investigation of the strawberry pathogen Phytophthora fragariae indicates pathogenicity is determined by transcriptional variation in three key races.</title>
        <authorList>
            <person name="Adams T.M."/>
            <person name="Armitage A.D."/>
            <person name="Sobczyk M.K."/>
            <person name="Bates H.J."/>
            <person name="Dunwell J.M."/>
            <person name="Nellist C.F."/>
            <person name="Harrison R.J."/>
        </authorList>
    </citation>
    <scope>NUCLEOTIDE SEQUENCE [LARGE SCALE GENOMIC DNA]</scope>
    <source>
        <strain evidence="4 6">BC-1</strain>
        <strain evidence="3 8">BC-23</strain>
        <strain evidence="2 5">NOV-27</strain>
        <strain evidence="1 7">SCRP245</strain>
    </source>
</reference>
<dbReference type="Proteomes" id="UP000440367">
    <property type="component" value="Unassembled WGS sequence"/>
</dbReference>
<evidence type="ECO:0000313" key="4">
    <source>
        <dbReference type="EMBL" id="KAE9253023.1"/>
    </source>
</evidence>
<dbReference type="EMBL" id="QXGC01000049">
    <property type="protein sequence ID" value="KAE9252672.1"/>
    <property type="molecule type" value="Genomic_DNA"/>
</dbReference>
<evidence type="ECO:0000313" key="3">
    <source>
        <dbReference type="EMBL" id="KAE9252672.1"/>
    </source>
</evidence>
<dbReference type="Proteomes" id="UP000433483">
    <property type="component" value="Unassembled WGS sequence"/>
</dbReference>
<protein>
    <submittedName>
        <fullName evidence="4">Uncharacterized protein</fullName>
    </submittedName>
</protein>
<organism evidence="4 6">
    <name type="scientific">Phytophthora fragariae</name>
    <dbReference type="NCBI Taxonomy" id="53985"/>
    <lineage>
        <taxon>Eukaryota</taxon>
        <taxon>Sar</taxon>
        <taxon>Stramenopiles</taxon>
        <taxon>Oomycota</taxon>
        <taxon>Peronosporomycetes</taxon>
        <taxon>Peronosporales</taxon>
        <taxon>Peronosporaceae</taxon>
        <taxon>Phytophthora</taxon>
    </lineage>
</organism>
<gene>
    <name evidence="4" type="ORF">PF002_g3544</name>
    <name evidence="3" type="ORF">PF004_g1863</name>
    <name evidence="2" type="ORF">PF005_g2589</name>
    <name evidence="1" type="ORF">PF011_g1878</name>
</gene>
<evidence type="ECO:0000313" key="1">
    <source>
        <dbReference type="EMBL" id="KAE9027780.1"/>
    </source>
</evidence>
<dbReference type="AlphaFoldDB" id="A0A6A4AC57"/>
<dbReference type="Proteomes" id="UP000476176">
    <property type="component" value="Unassembled WGS sequence"/>
</dbReference>